<evidence type="ECO:0000256" key="5">
    <source>
        <dbReference type="ARBA" id="ARBA00017058"/>
    </source>
</evidence>
<comment type="similarity">
    <text evidence="3">Belongs to the lyase 1 family. Adenylosuccinate lyase subfamily.</text>
</comment>
<dbReference type="PRINTS" id="PR00145">
    <property type="entry name" value="ARGSUCLYASE"/>
</dbReference>
<dbReference type="InterPro" id="IPR000362">
    <property type="entry name" value="Fumarate_lyase_fam"/>
</dbReference>
<dbReference type="GO" id="GO:0044208">
    <property type="term" value="P:'de novo' AMP biosynthetic process"/>
    <property type="evidence" value="ECO:0007669"/>
    <property type="project" value="UniProtKB-UniPathway"/>
</dbReference>
<dbReference type="InterPro" id="IPR019468">
    <property type="entry name" value="AdenyloSucc_lyase_C"/>
</dbReference>
<evidence type="ECO:0000256" key="9">
    <source>
        <dbReference type="ARBA" id="ARBA00030717"/>
    </source>
</evidence>
<dbReference type="EC" id="4.3.2.2" evidence="4"/>
<protein>
    <recommendedName>
        <fullName evidence="5">Adenylosuccinate lyase</fullName>
        <ecNumber evidence="4">4.3.2.2</ecNumber>
    </recommendedName>
    <alternativeName>
        <fullName evidence="9">Adenylosuccinase</fullName>
    </alternativeName>
</protein>
<dbReference type="AlphaFoldDB" id="A0A381UW08"/>
<dbReference type="PANTHER" id="PTHR43172:SF1">
    <property type="entry name" value="ADENYLOSUCCINATE LYASE"/>
    <property type="match status" value="1"/>
</dbReference>
<evidence type="ECO:0000256" key="1">
    <source>
        <dbReference type="ARBA" id="ARBA00004706"/>
    </source>
</evidence>
<evidence type="ECO:0000256" key="4">
    <source>
        <dbReference type="ARBA" id="ARBA00012339"/>
    </source>
</evidence>
<dbReference type="NCBIfam" id="TIGR00928">
    <property type="entry name" value="purB"/>
    <property type="match status" value="1"/>
</dbReference>
<dbReference type="UniPathway" id="UPA00075">
    <property type="reaction ID" value="UER00336"/>
</dbReference>
<evidence type="ECO:0000256" key="3">
    <source>
        <dbReference type="ARBA" id="ARBA00008273"/>
    </source>
</evidence>
<dbReference type="Pfam" id="PF00206">
    <property type="entry name" value="Lyase_1"/>
    <property type="match status" value="1"/>
</dbReference>
<keyword evidence="6" id="KW-0658">Purine biosynthesis</keyword>
<proteinExistence type="inferred from homology"/>
<dbReference type="GO" id="GO:0005829">
    <property type="term" value="C:cytosol"/>
    <property type="evidence" value="ECO:0007669"/>
    <property type="project" value="TreeGrafter"/>
</dbReference>
<dbReference type="InterPro" id="IPR004769">
    <property type="entry name" value="Pur_lyase"/>
</dbReference>
<dbReference type="InterPro" id="IPR008948">
    <property type="entry name" value="L-Aspartase-like"/>
</dbReference>
<dbReference type="InterPro" id="IPR024083">
    <property type="entry name" value="Fumarase/histidase_N"/>
</dbReference>
<evidence type="ECO:0000256" key="6">
    <source>
        <dbReference type="ARBA" id="ARBA00022755"/>
    </source>
</evidence>
<dbReference type="GO" id="GO:0070626">
    <property type="term" value="F:(S)-2-(5-amino-1-(5-phospho-D-ribosyl)imidazole-4-carboxamido) succinate lyase (fumarate-forming) activity"/>
    <property type="evidence" value="ECO:0007669"/>
    <property type="project" value="TreeGrafter"/>
</dbReference>
<dbReference type="SUPFAM" id="SSF48557">
    <property type="entry name" value="L-aspartase-like"/>
    <property type="match status" value="1"/>
</dbReference>
<dbReference type="PANTHER" id="PTHR43172">
    <property type="entry name" value="ADENYLOSUCCINATE LYASE"/>
    <property type="match status" value="1"/>
</dbReference>
<dbReference type="InterPro" id="IPR020557">
    <property type="entry name" value="Fumarate_lyase_CS"/>
</dbReference>
<dbReference type="EMBL" id="UINC01007049">
    <property type="protein sequence ID" value="SVA31133.1"/>
    <property type="molecule type" value="Genomic_DNA"/>
</dbReference>
<name>A0A381UW08_9ZZZZ</name>
<dbReference type="Gene3D" id="1.10.40.30">
    <property type="entry name" value="Fumarase/aspartase (C-terminal domain)"/>
    <property type="match status" value="1"/>
</dbReference>
<dbReference type="FunFam" id="1.10.275.10:FF:000006">
    <property type="entry name" value="Adenylosuccinate lyase"/>
    <property type="match status" value="1"/>
</dbReference>
<comment type="pathway">
    <text evidence="2">Purine metabolism; AMP biosynthesis via de novo pathway; AMP from IMP: step 2/2.</text>
</comment>
<dbReference type="SMART" id="SM00998">
    <property type="entry name" value="ADSL_C"/>
    <property type="match status" value="1"/>
</dbReference>
<dbReference type="UniPathway" id="UPA00074">
    <property type="reaction ID" value="UER00132"/>
</dbReference>
<dbReference type="Gene3D" id="1.10.275.10">
    <property type="entry name" value="Fumarase/aspartase (N-terminal domain)"/>
    <property type="match status" value="1"/>
</dbReference>
<keyword evidence="7" id="KW-0456">Lyase</keyword>
<dbReference type="CDD" id="cd01360">
    <property type="entry name" value="Adenylsuccinate_lyase_1"/>
    <property type="match status" value="1"/>
</dbReference>
<comment type="catalytic activity">
    <reaction evidence="10">
        <text>N(6)-(1,2-dicarboxyethyl)-AMP = fumarate + AMP</text>
        <dbReference type="Rhea" id="RHEA:16853"/>
        <dbReference type="ChEBI" id="CHEBI:29806"/>
        <dbReference type="ChEBI" id="CHEBI:57567"/>
        <dbReference type="ChEBI" id="CHEBI:456215"/>
        <dbReference type="EC" id="4.3.2.2"/>
    </reaction>
    <physiologicalReaction direction="left-to-right" evidence="10">
        <dbReference type="Rhea" id="RHEA:16854"/>
    </physiologicalReaction>
</comment>
<dbReference type="InterPro" id="IPR022761">
    <property type="entry name" value="Fumarate_lyase_N"/>
</dbReference>
<evidence type="ECO:0000256" key="10">
    <source>
        <dbReference type="ARBA" id="ARBA00049115"/>
    </source>
</evidence>
<evidence type="ECO:0000259" key="11">
    <source>
        <dbReference type="SMART" id="SM00998"/>
    </source>
</evidence>
<evidence type="ECO:0000313" key="12">
    <source>
        <dbReference type="EMBL" id="SVA31133.1"/>
    </source>
</evidence>
<dbReference type="FunFam" id="1.10.40.30:FF:000007">
    <property type="entry name" value="Adenylosuccinate lyase"/>
    <property type="match status" value="1"/>
</dbReference>
<feature type="domain" description="Adenylosuccinate lyase C-terminal" evidence="11">
    <location>
        <begin position="349"/>
        <end position="429"/>
    </location>
</feature>
<dbReference type="PRINTS" id="PR00149">
    <property type="entry name" value="FUMRATELYASE"/>
</dbReference>
<dbReference type="Pfam" id="PF10397">
    <property type="entry name" value="ADSL_C"/>
    <property type="match status" value="1"/>
</dbReference>
<organism evidence="12">
    <name type="scientific">marine metagenome</name>
    <dbReference type="NCBI Taxonomy" id="408172"/>
    <lineage>
        <taxon>unclassified sequences</taxon>
        <taxon>metagenomes</taxon>
        <taxon>ecological metagenomes</taxon>
    </lineage>
</organism>
<dbReference type="FunFam" id="1.20.200.10:FF:000008">
    <property type="entry name" value="Adenylosuccinate lyase"/>
    <property type="match status" value="1"/>
</dbReference>
<dbReference type="Gene3D" id="1.20.200.10">
    <property type="entry name" value="Fumarase/aspartase (Central domain)"/>
    <property type="match status" value="1"/>
</dbReference>
<dbReference type="PROSITE" id="PS00163">
    <property type="entry name" value="FUMARATE_LYASES"/>
    <property type="match status" value="1"/>
</dbReference>
<evidence type="ECO:0000256" key="7">
    <source>
        <dbReference type="ARBA" id="ARBA00023239"/>
    </source>
</evidence>
<evidence type="ECO:0000256" key="8">
    <source>
        <dbReference type="ARBA" id="ARBA00024477"/>
    </source>
</evidence>
<accession>A0A381UW08</accession>
<reference evidence="12" key="1">
    <citation type="submission" date="2018-05" db="EMBL/GenBank/DDBJ databases">
        <authorList>
            <person name="Lanie J.A."/>
            <person name="Ng W.-L."/>
            <person name="Kazmierczak K.M."/>
            <person name="Andrzejewski T.M."/>
            <person name="Davidsen T.M."/>
            <person name="Wayne K.J."/>
            <person name="Tettelin H."/>
            <person name="Glass J.I."/>
            <person name="Rusch D."/>
            <person name="Podicherti R."/>
            <person name="Tsui H.-C.T."/>
            <person name="Winkler M.E."/>
        </authorList>
    </citation>
    <scope>NUCLEOTIDE SEQUENCE</scope>
</reference>
<evidence type="ECO:0000256" key="2">
    <source>
        <dbReference type="ARBA" id="ARBA00004734"/>
    </source>
</evidence>
<gene>
    <name evidence="12" type="ORF">METZ01_LOCUS83987</name>
</gene>
<comment type="catalytic activity">
    <reaction evidence="8">
        <text>(2S)-2-[5-amino-1-(5-phospho-beta-D-ribosyl)imidazole-4-carboxamido]succinate = 5-amino-1-(5-phospho-beta-D-ribosyl)imidazole-4-carboxamide + fumarate</text>
        <dbReference type="Rhea" id="RHEA:23920"/>
        <dbReference type="ChEBI" id="CHEBI:29806"/>
        <dbReference type="ChEBI" id="CHEBI:58443"/>
        <dbReference type="ChEBI" id="CHEBI:58475"/>
        <dbReference type="EC" id="4.3.2.2"/>
    </reaction>
    <physiologicalReaction direction="left-to-right" evidence="8">
        <dbReference type="Rhea" id="RHEA:23921"/>
    </physiologicalReaction>
</comment>
<sequence length="431" mass="49133">MIPRYTLPEMASIWEPENKFKIWLKVEILVCEALAKRGEIPKTALKDIQEKSDFRVERIDEIEREVKHDVIAFLTCVAEYVGNSARYMHLGMTSSDVLDTALAVQLKQASTLILKELKAFQGALKTQALRHKMTPTMGRSHGIHAEPLTFGLKVANWYEEVGRNIERVKRARQSISYGQISGAVGTFACIHPEVEEYVCSKLGLKPAPVSTQIIQRDRHAEFFTTLAIVAGTIDKIATEIRHLQRTEVLEVEEFFSSGQKGSSAMPHKRNPVVSEQMCGLARIVRSNAFAALENMPLWHERDISHSSVERVIGPDSTILTHYMLRKMTNMMERLIVYPENMMRNLEKTEGLIFSQSVLLALVDKGITREEAYKLVQKNAMQSWTKGKDFLTLLKKDKKIGALLKKNEIEKIFNLKAQFKNVDIIFKRIFTQ</sequence>
<comment type="pathway">
    <text evidence="1">Purine metabolism; IMP biosynthesis via de novo pathway; 5-amino-1-(5-phospho-D-ribosyl)imidazole-4-carboxamide from 5-amino-1-(5-phospho-D-ribosyl)imidazole-4-carboxylate: step 2/2.</text>
</comment>
<dbReference type="GO" id="GO:0006189">
    <property type="term" value="P:'de novo' IMP biosynthetic process"/>
    <property type="evidence" value="ECO:0007669"/>
    <property type="project" value="UniProtKB-UniPathway"/>
</dbReference>
<dbReference type="GO" id="GO:0004018">
    <property type="term" value="F:N6-(1,2-dicarboxyethyl)AMP AMP-lyase (fumarate-forming) activity"/>
    <property type="evidence" value="ECO:0007669"/>
    <property type="project" value="InterPro"/>
</dbReference>